<comment type="caution">
    <text evidence="1">The sequence shown here is derived from an EMBL/GenBank/DDBJ whole genome shotgun (WGS) entry which is preliminary data.</text>
</comment>
<dbReference type="Proteomes" id="UP000247099">
    <property type="component" value="Unassembled WGS sequence"/>
</dbReference>
<evidence type="ECO:0000313" key="1">
    <source>
        <dbReference type="EMBL" id="PXA03527.1"/>
    </source>
</evidence>
<proteinExistence type="predicted"/>
<sequence>MSQKHAFNPLLITLRRGSACGCHGFVQKPQLEDKAKHRLYGAADIRKRSPYGPTATTAAKIFLRLLTT</sequence>
<gene>
    <name evidence="1" type="ORF">DDZ13_11120</name>
</gene>
<accession>A0A317ZGN9</accession>
<evidence type="ECO:0000313" key="2">
    <source>
        <dbReference type="Proteomes" id="UP000247099"/>
    </source>
</evidence>
<dbReference type="AlphaFoldDB" id="A0A317ZGN9"/>
<reference evidence="1 2" key="1">
    <citation type="submission" date="2018-05" db="EMBL/GenBank/DDBJ databases">
        <title>Coraliomargarita sinensis sp. nov., isolated from a marine solar saltern.</title>
        <authorList>
            <person name="Zhou L.Y."/>
        </authorList>
    </citation>
    <scope>NUCLEOTIDE SEQUENCE [LARGE SCALE GENOMIC DNA]</scope>
    <source>
        <strain evidence="1 2">WN38</strain>
    </source>
</reference>
<keyword evidence="2" id="KW-1185">Reference proteome</keyword>
<dbReference type="EMBL" id="QHJQ01000008">
    <property type="protein sequence ID" value="PXA03527.1"/>
    <property type="molecule type" value="Genomic_DNA"/>
</dbReference>
<dbReference type="InParanoid" id="A0A317ZGN9"/>
<organism evidence="1 2">
    <name type="scientific">Coraliomargarita sinensis</name>
    <dbReference type="NCBI Taxonomy" id="2174842"/>
    <lineage>
        <taxon>Bacteria</taxon>
        <taxon>Pseudomonadati</taxon>
        <taxon>Verrucomicrobiota</taxon>
        <taxon>Opitutia</taxon>
        <taxon>Puniceicoccales</taxon>
        <taxon>Coraliomargaritaceae</taxon>
        <taxon>Coraliomargarita</taxon>
    </lineage>
</organism>
<name>A0A317ZGN9_9BACT</name>
<protein>
    <submittedName>
        <fullName evidence="1">Uncharacterized protein</fullName>
    </submittedName>
</protein>